<dbReference type="InterPro" id="IPR009081">
    <property type="entry name" value="PP-bd_ACP"/>
</dbReference>
<feature type="region of interest" description="Disordered" evidence="4">
    <location>
        <begin position="962"/>
        <end position="1038"/>
    </location>
</feature>
<name>A0AB39R1T0_9ACTN</name>
<gene>
    <name evidence="6" type="ORF">AB5J52_38180</name>
</gene>
<feature type="compositionally biased region" description="Low complexity" evidence="4">
    <location>
        <begin position="962"/>
        <end position="981"/>
    </location>
</feature>
<dbReference type="SUPFAM" id="SSF52777">
    <property type="entry name" value="CoA-dependent acyltransferases"/>
    <property type="match status" value="2"/>
</dbReference>
<proteinExistence type="predicted"/>
<dbReference type="GO" id="GO:0043041">
    <property type="term" value="P:amino acid activation for nonribosomal peptide biosynthetic process"/>
    <property type="evidence" value="ECO:0007669"/>
    <property type="project" value="TreeGrafter"/>
</dbReference>
<feature type="domain" description="Carrier" evidence="5">
    <location>
        <begin position="1045"/>
        <end position="1118"/>
    </location>
</feature>
<dbReference type="PROSITE" id="PS00455">
    <property type="entry name" value="AMP_BINDING"/>
    <property type="match status" value="1"/>
</dbReference>
<keyword evidence="2" id="KW-0596">Phosphopantetheine</keyword>
<dbReference type="Gene3D" id="1.10.1200.10">
    <property type="entry name" value="ACP-like"/>
    <property type="match status" value="1"/>
</dbReference>
<dbReference type="GO" id="GO:0008610">
    <property type="term" value="P:lipid biosynthetic process"/>
    <property type="evidence" value="ECO:0007669"/>
    <property type="project" value="UniProtKB-ARBA"/>
</dbReference>
<dbReference type="InterPro" id="IPR045851">
    <property type="entry name" value="AMP-bd_C_sf"/>
</dbReference>
<dbReference type="InterPro" id="IPR020806">
    <property type="entry name" value="PKS_PP-bd"/>
</dbReference>
<dbReference type="EMBL" id="CP163441">
    <property type="protein sequence ID" value="XDQ47645.1"/>
    <property type="molecule type" value="Genomic_DNA"/>
</dbReference>
<keyword evidence="3" id="KW-0597">Phosphoprotein</keyword>
<dbReference type="GO" id="GO:0005737">
    <property type="term" value="C:cytoplasm"/>
    <property type="evidence" value="ECO:0007669"/>
    <property type="project" value="TreeGrafter"/>
</dbReference>
<dbReference type="SUPFAM" id="SSF47336">
    <property type="entry name" value="ACP-like"/>
    <property type="match status" value="1"/>
</dbReference>
<feature type="compositionally biased region" description="Gly residues" evidence="4">
    <location>
        <begin position="1019"/>
        <end position="1034"/>
    </location>
</feature>
<dbReference type="GO" id="GO:0031177">
    <property type="term" value="F:phosphopantetheine binding"/>
    <property type="evidence" value="ECO:0007669"/>
    <property type="project" value="InterPro"/>
</dbReference>
<dbReference type="InterPro" id="IPR020845">
    <property type="entry name" value="AMP-binding_CS"/>
</dbReference>
<dbReference type="InterPro" id="IPR001242">
    <property type="entry name" value="Condensation_dom"/>
</dbReference>
<accession>A0AB39R1T0</accession>
<dbReference type="NCBIfam" id="TIGR01733">
    <property type="entry name" value="AA-adenyl-dom"/>
    <property type="match status" value="1"/>
</dbReference>
<dbReference type="InterPro" id="IPR036736">
    <property type="entry name" value="ACP-like_sf"/>
</dbReference>
<dbReference type="GO" id="GO:0017000">
    <property type="term" value="P:antibiotic biosynthetic process"/>
    <property type="evidence" value="ECO:0007669"/>
    <property type="project" value="UniProtKB-ARBA"/>
</dbReference>
<dbReference type="SUPFAM" id="SSF56801">
    <property type="entry name" value="Acetyl-CoA synthetase-like"/>
    <property type="match status" value="1"/>
</dbReference>
<dbReference type="InterPro" id="IPR010071">
    <property type="entry name" value="AA_adenyl_dom"/>
</dbReference>
<dbReference type="Gene3D" id="3.30.559.10">
    <property type="entry name" value="Chloramphenicol acetyltransferase-like domain"/>
    <property type="match status" value="1"/>
</dbReference>
<evidence type="ECO:0000256" key="4">
    <source>
        <dbReference type="SAM" id="MobiDB-lite"/>
    </source>
</evidence>
<dbReference type="SMART" id="SM00823">
    <property type="entry name" value="PKS_PP"/>
    <property type="match status" value="1"/>
</dbReference>
<dbReference type="CDD" id="cd05930">
    <property type="entry name" value="A_NRPS"/>
    <property type="match status" value="1"/>
</dbReference>
<dbReference type="Gene3D" id="3.30.300.30">
    <property type="match status" value="1"/>
</dbReference>
<comment type="cofactor">
    <cofactor evidence="1">
        <name>pantetheine 4'-phosphate</name>
        <dbReference type="ChEBI" id="CHEBI:47942"/>
    </cofactor>
</comment>
<feature type="region of interest" description="Disordered" evidence="4">
    <location>
        <begin position="590"/>
        <end position="610"/>
    </location>
</feature>
<dbReference type="InterPro" id="IPR023213">
    <property type="entry name" value="CAT-like_dom_sf"/>
</dbReference>
<feature type="compositionally biased region" description="Basic and acidic residues" evidence="4">
    <location>
        <begin position="995"/>
        <end position="1005"/>
    </location>
</feature>
<evidence type="ECO:0000256" key="2">
    <source>
        <dbReference type="ARBA" id="ARBA00022450"/>
    </source>
</evidence>
<evidence type="ECO:0000256" key="3">
    <source>
        <dbReference type="ARBA" id="ARBA00022553"/>
    </source>
</evidence>
<evidence type="ECO:0000313" key="6">
    <source>
        <dbReference type="EMBL" id="XDQ47645.1"/>
    </source>
</evidence>
<reference evidence="6" key="1">
    <citation type="submission" date="2024-07" db="EMBL/GenBank/DDBJ databases">
        <authorList>
            <person name="Yu S.T."/>
        </authorList>
    </citation>
    <scope>NUCLEOTIDE SEQUENCE</scope>
    <source>
        <strain evidence="6">R39</strain>
    </source>
</reference>
<protein>
    <submittedName>
        <fullName evidence="6">Amino acid adenylation domain-containing protein</fullName>
    </submittedName>
</protein>
<dbReference type="AlphaFoldDB" id="A0AB39R1T0"/>
<evidence type="ECO:0000259" key="5">
    <source>
        <dbReference type="PROSITE" id="PS50075"/>
    </source>
</evidence>
<organism evidence="6">
    <name type="scientific">Streptomyces sp. R39</name>
    <dbReference type="NCBI Taxonomy" id="3238631"/>
    <lineage>
        <taxon>Bacteria</taxon>
        <taxon>Bacillati</taxon>
        <taxon>Actinomycetota</taxon>
        <taxon>Actinomycetes</taxon>
        <taxon>Kitasatosporales</taxon>
        <taxon>Streptomycetaceae</taxon>
        <taxon>Streptomyces</taxon>
    </lineage>
</organism>
<dbReference type="Pfam" id="PF00501">
    <property type="entry name" value="AMP-binding"/>
    <property type="match status" value="1"/>
</dbReference>
<evidence type="ECO:0000256" key="1">
    <source>
        <dbReference type="ARBA" id="ARBA00001957"/>
    </source>
</evidence>
<dbReference type="GO" id="GO:0003824">
    <property type="term" value="F:catalytic activity"/>
    <property type="evidence" value="ECO:0007669"/>
    <property type="project" value="InterPro"/>
</dbReference>
<dbReference type="InterPro" id="IPR042099">
    <property type="entry name" value="ANL_N_sf"/>
</dbReference>
<sequence>MNSAPQPAPTLEATPHQAAQLIASLLSERHRVGTLPVRIPLDGDGGADGVVSLAEAQRAWTALLRSAAALRVRFHDTPDLLLQELRGYDDLPEATTRVTLGEDDPDADGLAPFGPVLLTARLDLRGNGPVLALRVHHALVDEHSVLLLGRALRYFLTHPDAVHGDDGDHYRRAQEALLAASRRPLPPLAEEASPPSGAEGTRPSRPAVAEPSNALLSRPAADPSARAHHAVRLAPETVAALRLAARRARASAVSVAHAAVLAALHRLAPDRTPVVGVPMTLRDLRAVGFDAIGLYLNVVPTTVPCAAADTFRELVDRVRAESLALHGRKFAAVGDLAAAGGATRPGRPGTRAYADLVLAFRDGSLPPGTDERGTAARRTAEPGAPLNVEVVLGPEDGLILFDWRSGLVPWPPSPQLAAAVVRALTELPAEPDRRVGEFALLDADSTAEVRRHLGGRPPTAGAPAPSVVELVERAAAHTPDAPALSDAQRTWTYAELSSAVRRMRAVLRSRRLPRGSRVAVACGHDSWQVATALAVWQEGLCYVPVDPRGPAERNRFVLADSGAAVTVCGAGTAAAPFLAGTPAPDVVTTDALPPDPAGSAALPGGRPDPDEPAYVMYTSGTTGRPKGVMVTQHNLAGFLRAMTLALPGAVEGDWLAETSPSFDISFVEMFWPLTHGRHVQLRSPETREAPADRLPFEHRQCTPSRAGQLLTARELGHPLGRWDIAPRYWLLGGERLPGALLERLRAAYPDTVFVNMYGPTEATVWATYHVVRGDEGNDVPLGRPLPNSGVLVTDAQGDDVPEGVLGELLVIGDSVASGYLNRPETTRERFTAVPSADGARAYRTGDLVCSGPDGRLYFRGRADDQVKIRGHRVEPGELEQRLLSLPGTGIREAVAVVLDAGDPETVRLAAAVTVADPASFDPAAVRRLLVAELPEAMLPAELVVLPGLPRLTSGKTDRQAVQAACEAAATPARTPGDASHGGASGGGSRAGGSEEGARAGARDGGLRAGFPDGDARVGVSGGGSVSGVPGGDTGAGEPPFDVADGRPDPALSAVLAAAEKIFHRPVAPEENFFDLGGNSLTALRLTALTRAEGFHLEVEDVFDLPDLRALADQATPRPGGHG</sequence>
<dbReference type="InterPro" id="IPR000873">
    <property type="entry name" value="AMP-dep_synth/lig_dom"/>
</dbReference>
<dbReference type="Gene3D" id="3.30.559.30">
    <property type="entry name" value="Nonribosomal peptide synthetase, condensation domain"/>
    <property type="match status" value="1"/>
</dbReference>
<dbReference type="PANTHER" id="PTHR45527">
    <property type="entry name" value="NONRIBOSOMAL PEPTIDE SYNTHETASE"/>
    <property type="match status" value="1"/>
</dbReference>
<dbReference type="InterPro" id="IPR020459">
    <property type="entry name" value="AMP-binding"/>
</dbReference>
<dbReference type="GO" id="GO:0044550">
    <property type="term" value="P:secondary metabolite biosynthetic process"/>
    <property type="evidence" value="ECO:0007669"/>
    <property type="project" value="TreeGrafter"/>
</dbReference>
<feature type="compositionally biased region" description="Gly residues" evidence="4">
    <location>
        <begin position="982"/>
        <end position="994"/>
    </location>
</feature>
<feature type="compositionally biased region" description="Low complexity" evidence="4">
    <location>
        <begin position="181"/>
        <end position="200"/>
    </location>
</feature>
<dbReference type="RefSeq" id="WP_369226542.1">
    <property type="nucleotide sequence ID" value="NZ_CP163441.1"/>
</dbReference>
<dbReference type="PROSITE" id="PS50075">
    <property type="entry name" value="CARRIER"/>
    <property type="match status" value="1"/>
</dbReference>
<dbReference type="PANTHER" id="PTHR45527:SF1">
    <property type="entry name" value="FATTY ACID SYNTHASE"/>
    <property type="match status" value="1"/>
</dbReference>
<feature type="region of interest" description="Disordered" evidence="4">
    <location>
        <begin position="181"/>
        <end position="221"/>
    </location>
</feature>
<dbReference type="Gene3D" id="3.40.50.12780">
    <property type="entry name" value="N-terminal domain of ligase-like"/>
    <property type="match status" value="1"/>
</dbReference>
<dbReference type="Pfam" id="PF00668">
    <property type="entry name" value="Condensation"/>
    <property type="match status" value="1"/>
</dbReference>
<dbReference type="PRINTS" id="PR00154">
    <property type="entry name" value="AMPBINDING"/>
</dbReference>
<dbReference type="Pfam" id="PF00550">
    <property type="entry name" value="PP-binding"/>
    <property type="match status" value="1"/>
</dbReference>